<name>A0ABV0EWM3_9ENTE</name>
<proteinExistence type="predicted"/>
<dbReference type="RefSeq" id="WP_207701229.1">
    <property type="nucleotide sequence ID" value="NZ_JAFREL020000007.1"/>
</dbReference>
<evidence type="ECO:0000313" key="3">
    <source>
        <dbReference type="Proteomes" id="UP000664357"/>
    </source>
</evidence>
<dbReference type="Proteomes" id="UP000664357">
    <property type="component" value="Unassembled WGS sequence"/>
</dbReference>
<sequence length="1081" mass="125085">MLKVPNNANWKELRMLIQTALVKGFFSESSQFPIASLLGDENIPDDEKALLATYSQFSQSMPENYQAASNYAKAIPDFDWRRKRGLENLFQTGTYLKDENLDQLPDKLDFKLVVPLKASSSILIAACNFAFRFGMETTEIDGWLLSEDYHEGNALIFREGEECLLREEAGENGKLLIVQGQGKDLEHFSAVVCENFPKLSSFETWSSYLQDLTDSFLMNNLDGQLSYLQAQSTQKVKAFVSPEIRSRMEELQAFFPETKFVNYKDMQKVYVKDYPLTWEADEFHQHLKNDIYPVLNKSDKVEIFGVLSEEETVRNSLIKEIEKEIVNSGAELTNMQLVCAHKQGYSWIDEYIIPKLKNKAVEKLTIAFKPFLPEGVTEWTTESGAVPSYNNIDSQDSNKWNDLPIRYLQELYPIQDTLVQKLSLDEKQIDFVTYDGNQDITYLVTGKDKYGNSIFQENYSASYTERSYLDAYPGLGKVHPPTGRLHVKINGENILEKRIITDVEKIWDIYQSEILPDCRNFVLEKTADHLTKEKQPFFSRLVIEVTASEPNHLLPSRNDMISSLDALHEDLYFAGADYFKNFGYQVCGEMFEEPGLILPVIKQKEGRPTIKVTLLEQVVDEPKLLIEDTEIFHPKMREEISVILQEVGYKEQQLTAKVVVNGVEENVLQAYSNLLMEKLVAQRFDFSLFKVISFSSSAEIYPAKISQTLPKKTKRTIETIDFYEDQVIGYEQYLNIIDQLKQVPEVIVYPIANSYLGREIYAIELFPEEKGYHSRTKRLTNYPSAIINARHHANEVAGTNGIFLLLKELLTNRRYRKVINQLNLVLVPMENVDGAAIHYDLQLDNPYWKLHVARFNAVGKEFYYEYFNPDTKHPEALGMTRLYSQFLPDVMIDNHGVPTHEWEQPFSGYTSPSYKGFWLPRSLLYGYFWVVSNDEYRWNLKVNKKLEDVIANAIANQPEMRQWNLEWAQQFETYAHQWLPNLFPADYYKEMINYWVEFSADSTHRYPSIRFPWITSVAYTSEVADETAQEGYLKLCAQSHVVHDLATIDLLLSAKKVYRHHMVATMDSFSVGHTRLRPIIT</sequence>
<dbReference type="Gene3D" id="3.40.630.10">
    <property type="entry name" value="Zn peptidases"/>
    <property type="match status" value="1"/>
</dbReference>
<keyword evidence="3" id="KW-1185">Reference proteome</keyword>
<dbReference type="EMBL" id="JAFREL020000007">
    <property type="protein sequence ID" value="MEO1773072.1"/>
    <property type="molecule type" value="Genomic_DNA"/>
</dbReference>
<evidence type="ECO:0000313" key="2">
    <source>
        <dbReference type="EMBL" id="MEO1773072.1"/>
    </source>
</evidence>
<organism evidence="2 3">
    <name type="scientific">Candidatus Enterococcus ferrettii</name>
    <dbReference type="NCBI Taxonomy" id="2815324"/>
    <lineage>
        <taxon>Bacteria</taxon>
        <taxon>Bacillati</taxon>
        <taxon>Bacillota</taxon>
        <taxon>Bacilli</taxon>
        <taxon>Lactobacillales</taxon>
        <taxon>Enterococcaceae</taxon>
        <taxon>Enterococcus</taxon>
    </lineage>
</organism>
<dbReference type="Pfam" id="PF00246">
    <property type="entry name" value="Peptidase_M14"/>
    <property type="match status" value="1"/>
</dbReference>
<protein>
    <recommendedName>
        <fullName evidence="1">Peptidase M14 domain-containing protein</fullName>
    </recommendedName>
</protein>
<reference evidence="2 3" key="1">
    <citation type="submission" date="2024-02" db="EMBL/GenBank/DDBJ databases">
        <title>The Genome Sequence of Enterococcus sp. DIV0159.</title>
        <authorList>
            <person name="Earl A."/>
            <person name="Manson A."/>
            <person name="Gilmore M."/>
            <person name="Sanders J."/>
            <person name="Shea T."/>
            <person name="Howe W."/>
            <person name="Livny J."/>
            <person name="Cuomo C."/>
            <person name="Neafsey D."/>
            <person name="Birren B."/>
        </authorList>
    </citation>
    <scope>NUCLEOTIDE SEQUENCE [LARGE SCALE GENOMIC DNA]</scope>
    <source>
        <strain evidence="2 3">665A</strain>
    </source>
</reference>
<accession>A0ABV0EWM3</accession>
<comment type="caution">
    <text evidence="2">The sequence shown here is derived from an EMBL/GenBank/DDBJ whole genome shotgun (WGS) entry which is preliminary data.</text>
</comment>
<gene>
    <name evidence="2" type="ORF">JZO67_005056</name>
</gene>
<dbReference type="InterPro" id="IPR000834">
    <property type="entry name" value="Peptidase_M14"/>
</dbReference>
<evidence type="ECO:0000259" key="1">
    <source>
        <dbReference type="Pfam" id="PF00246"/>
    </source>
</evidence>
<dbReference type="CDD" id="cd06232">
    <property type="entry name" value="M14-like"/>
    <property type="match status" value="1"/>
</dbReference>
<dbReference type="SUPFAM" id="SSF53187">
    <property type="entry name" value="Zn-dependent exopeptidases"/>
    <property type="match status" value="1"/>
</dbReference>
<feature type="domain" description="Peptidase M14" evidence="1">
    <location>
        <begin position="736"/>
        <end position="839"/>
    </location>
</feature>